<comment type="similarity">
    <text evidence="4">Belongs to the prokaryotic molybdopterin-containing oxidoreductase family.</text>
</comment>
<evidence type="ECO:0000259" key="18">
    <source>
        <dbReference type="PROSITE" id="PS51669"/>
    </source>
</evidence>
<dbReference type="GO" id="GO:0005886">
    <property type="term" value="C:plasma membrane"/>
    <property type="evidence" value="ECO:0007669"/>
    <property type="project" value="UniProtKB-SubCell"/>
</dbReference>
<comment type="cofactor">
    <cofactor evidence="1">
        <name>Mo-bis(molybdopterin guanine dinucleotide)</name>
        <dbReference type="ChEBI" id="CHEBI:60539"/>
    </cofactor>
</comment>
<dbReference type="PANTHER" id="PTHR43105">
    <property type="entry name" value="RESPIRATORY NITRATE REDUCTASE"/>
    <property type="match status" value="1"/>
</dbReference>
<dbReference type="PROSITE" id="PS00551">
    <property type="entry name" value="MOLYBDOPTERIN_PROK_1"/>
    <property type="match status" value="1"/>
</dbReference>
<keyword evidence="13" id="KW-0408">Iron</keyword>
<dbReference type="PANTHER" id="PTHR43105:SF2">
    <property type="entry name" value="RESPIRATORY NITRATE REDUCTASE 2 ALPHA CHAIN"/>
    <property type="match status" value="1"/>
</dbReference>
<evidence type="ECO:0000256" key="13">
    <source>
        <dbReference type="ARBA" id="ARBA00023004"/>
    </source>
</evidence>
<dbReference type="RefSeq" id="WP_265475211.1">
    <property type="nucleotide sequence ID" value="NZ_CP014567.1"/>
</dbReference>
<evidence type="ECO:0000256" key="5">
    <source>
        <dbReference type="ARBA" id="ARBA00012500"/>
    </source>
</evidence>
<dbReference type="GO" id="GO:0043546">
    <property type="term" value="F:molybdopterin cofactor binding"/>
    <property type="evidence" value="ECO:0007669"/>
    <property type="project" value="InterPro"/>
</dbReference>
<dbReference type="InterPro" id="IPR006656">
    <property type="entry name" value="Mopterin_OxRdtase"/>
</dbReference>
<evidence type="ECO:0000256" key="8">
    <source>
        <dbReference type="ARBA" id="ARBA00022485"/>
    </source>
</evidence>
<evidence type="ECO:0000256" key="3">
    <source>
        <dbReference type="ARBA" id="ARBA00004202"/>
    </source>
</evidence>
<feature type="domain" description="4Fe-4S Mo/W bis-MGD-type" evidence="18">
    <location>
        <begin position="40"/>
        <end position="104"/>
    </location>
</feature>
<dbReference type="NCBIfam" id="TIGR01580">
    <property type="entry name" value="narG"/>
    <property type="match status" value="1"/>
</dbReference>
<dbReference type="GO" id="GO:0042128">
    <property type="term" value="P:nitrate assimilation"/>
    <property type="evidence" value="ECO:0007669"/>
    <property type="project" value="UniProtKB-KW"/>
</dbReference>
<keyword evidence="16" id="KW-0472">Membrane</keyword>
<evidence type="ECO:0000256" key="1">
    <source>
        <dbReference type="ARBA" id="ARBA00001942"/>
    </source>
</evidence>
<keyword evidence="12" id="KW-0560">Oxidoreductase</keyword>
<dbReference type="CDD" id="cd02776">
    <property type="entry name" value="MopB_CT_Nitrate-R-NarG-like"/>
    <property type="match status" value="1"/>
</dbReference>
<evidence type="ECO:0000256" key="11">
    <source>
        <dbReference type="ARBA" id="ARBA00022982"/>
    </source>
</evidence>
<dbReference type="GO" id="GO:0051539">
    <property type="term" value="F:4 iron, 4 sulfur cluster binding"/>
    <property type="evidence" value="ECO:0007669"/>
    <property type="project" value="UniProtKB-KW"/>
</dbReference>
<dbReference type="InterPro" id="IPR028189">
    <property type="entry name" value="Nitr_red_alph_N"/>
</dbReference>
<dbReference type="InterPro" id="IPR009010">
    <property type="entry name" value="Asp_de-COase-like_dom_sf"/>
</dbReference>
<dbReference type="SMART" id="SM00926">
    <property type="entry name" value="Molybdop_Fe4S4"/>
    <property type="match status" value="1"/>
</dbReference>
<evidence type="ECO:0000256" key="2">
    <source>
        <dbReference type="ARBA" id="ARBA00001966"/>
    </source>
</evidence>
<keyword evidence="15" id="KW-0534">Nitrate assimilation</keyword>
<dbReference type="CDD" id="cd02750">
    <property type="entry name" value="MopB_Nitrate-R-NarG-like"/>
    <property type="match status" value="1"/>
</dbReference>
<evidence type="ECO:0000256" key="4">
    <source>
        <dbReference type="ARBA" id="ARBA00010312"/>
    </source>
</evidence>
<evidence type="ECO:0000256" key="15">
    <source>
        <dbReference type="ARBA" id="ARBA00023063"/>
    </source>
</evidence>
<keyword evidence="7" id="KW-1003">Cell membrane</keyword>
<protein>
    <recommendedName>
        <fullName evidence="5">nitrate reductase (quinone)</fullName>
        <ecNumber evidence="5">1.7.5.1</ecNumber>
    </recommendedName>
</protein>
<keyword evidence="6" id="KW-0813">Transport</keyword>
<dbReference type="InterPro" id="IPR050123">
    <property type="entry name" value="Prok_molybdopt-oxidoreductase"/>
</dbReference>
<dbReference type="InterPro" id="IPR006468">
    <property type="entry name" value="NarG"/>
</dbReference>
<dbReference type="GO" id="GO:0160182">
    <property type="term" value="F:nitrate reductase (quinone) activity"/>
    <property type="evidence" value="ECO:0007669"/>
    <property type="project" value="UniProtKB-EC"/>
</dbReference>
<dbReference type="Gene3D" id="3.40.50.12440">
    <property type="match status" value="1"/>
</dbReference>
<dbReference type="EMBL" id="CP014567">
    <property type="protein sequence ID" value="AVI06620.1"/>
    <property type="molecule type" value="Genomic_DNA"/>
</dbReference>
<reference evidence="19" key="1">
    <citation type="submission" date="2016-02" db="EMBL/GenBank/DDBJ databases">
        <title>Genomic sequence of a clinical Staphylococcus hominis isolate.</title>
        <authorList>
            <person name="McClure J.M."/>
            <person name="Zhang K."/>
        </authorList>
    </citation>
    <scope>NUCLEOTIDE SEQUENCE</scope>
    <source>
        <strain evidence="19">C34847</strain>
    </source>
</reference>
<comment type="cofactor">
    <cofactor evidence="2">
        <name>[4Fe-4S] cluster</name>
        <dbReference type="ChEBI" id="CHEBI:49883"/>
    </cofactor>
</comment>
<keyword evidence="11" id="KW-0249">Electron transport</keyword>
<dbReference type="GO" id="GO:0046872">
    <property type="term" value="F:metal ion binding"/>
    <property type="evidence" value="ECO:0007669"/>
    <property type="project" value="UniProtKB-KW"/>
</dbReference>
<keyword evidence="10" id="KW-0479">Metal-binding</keyword>
<keyword evidence="9" id="KW-0500">Molybdenum</keyword>
<dbReference type="InterPro" id="IPR027467">
    <property type="entry name" value="MopterinOxRdtase_cofactor_BS"/>
</dbReference>
<evidence type="ECO:0000313" key="19">
    <source>
        <dbReference type="EMBL" id="AVI06620.1"/>
    </source>
</evidence>
<accession>A0A3S7GWM9</accession>
<sequence>MGKFGLNFFKPTETFNGNWSVLESKSREWEKMYRERWSHDKVVRTTHGVNCTGSCSWKVFVKNGVITWENQQIDYPSCGPDMPEFEPRGCPRGASFSWYEYSPLRVKYPYIRGKLLDLWTEALEDNNGNRIAAWASIVEDEKKAKLYKEARGKGGHVRASWKDVKDIIAAQILYTIKKDGPDRIAGFTPIPAMSMISYASGARFINLLGGEMLSFYDWYADLPPASPQIWGEQTDVPESSDWYNASYIIMWGSNVPLTRTPDAHFMTEVRYKGAKVVSVAPDYAENVKFADNWLAPNPGTDAAVAQAMTHVILQEFYEDKPSDMFVNYAKQYTDMPFVLMLDEDENGYKAGRFLRASDLGIKSENGEWKPVIHDAISHKLVVPNGTMGQRWEEGKQWNLKLETEDGSKIDPALSVAEEEYELQTIQFPYFDSQGDGIFERPIPTKKVKLADGKEVRIATVYDLMASQYGIKRFGHELEAKSYEDSESKYTPAWQENVTGIKQELVTQVAREFAQNAIDTKGRSMIIMGAGINHWFNSDTIYRAVLNLVLLCGCQGVNGGGWAHYVGQEKCRPIEGWNTVAFAKDWQGPPRLQNGTSWFYFATDQWKYEESNVDKLKSPLANNIKHQHPADYNVTAARLGWLPSYPQFNKNSLLFGEEAKDAGDDSNEAILKRAIESVKNKETEFAIEDPDLRKNHPKTLFVWRSNLISSSAKGQEYFMKHLLGTRSGLMAEPNEDDKPEEIKWREDTVGKLDLLVSLDFRMTATPLYSDIVLPAATWYEKHDLSSTDMHPFIHPFNPAIDPLWESRSDWDIYKTLSKAISEMAKDYLPGTFKDVVTTPLAHDSKQELGSEYGIVKDWSKGEVEGIPGKTMPNFSIVERDYTKIYDKYVTLGPLLEKGKVGAHGVSFSVKEEYEELKSMIGTWNDDDEHSVRNDRPRIDTARKVADAILNISSATNGKLSQKSYEDLENQTGMELKDISKERASEKISFLNITAQPREVIPTAVFPGSNKNNRRYSPFTTNIERLVPFRTLTGRQSYYIDHEVFQQFGESLPVYKPTLPPMVFGARDKKIKGGQDALVLRYLTPHGKWNIHSTYQDNERMLTLFRGGPVVWLSNEDAEQHGINDNDWLEVYNRNGVVTARAVTSHRMPKGTMFMYHAQDKHIETPGSEITDTRGGSHNAPTRIHLKPTQLVGGYAQISYHFNYYGPIGNQRDVYVAVRKMKEVNWLED</sequence>
<evidence type="ECO:0000256" key="10">
    <source>
        <dbReference type="ARBA" id="ARBA00022723"/>
    </source>
</evidence>
<dbReference type="PROSITE" id="PS51669">
    <property type="entry name" value="4FE4S_MOW_BIS_MGD"/>
    <property type="match status" value="1"/>
</dbReference>
<evidence type="ECO:0000256" key="17">
    <source>
        <dbReference type="ARBA" id="ARBA00048294"/>
    </source>
</evidence>
<dbReference type="SUPFAM" id="SSF53706">
    <property type="entry name" value="Formate dehydrogenase/DMSO reductase, domains 1-3"/>
    <property type="match status" value="1"/>
</dbReference>
<dbReference type="SUPFAM" id="SSF50692">
    <property type="entry name" value="ADC-like"/>
    <property type="match status" value="1"/>
</dbReference>
<evidence type="ECO:0000256" key="6">
    <source>
        <dbReference type="ARBA" id="ARBA00022448"/>
    </source>
</evidence>
<proteinExistence type="inferred from homology"/>
<name>A0A3S7GWM9_STAHO</name>
<dbReference type="EC" id="1.7.5.1" evidence="5"/>
<keyword evidence="8" id="KW-0004">4Fe-4S</keyword>
<evidence type="ECO:0000256" key="12">
    <source>
        <dbReference type="ARBA" id="ARBA00023002"/>
    </source>
</evidence>
<gene>
    <name evidence="19" type="primary">narZ</name>
    <name evidence="19" type="ORF">AZE34_07550</name>
</gene>
<dbReference type="FunFam" id="3.40.50.12440:FF:000001">
    <property type="entry name" value="Nitrate reductase subunit alpha"/>
    <property type="match status" value="1"/>
</dbReference>
<comment type="catalytic activity">
    <reaction evidence="17">
        <text>nitrate + a quinol = a quinone + nitrite + H2O</text>
        <dbReference type="Rhea" id="RHEA:56144"/>
        <dbReference type="ChEBI" id="CHEBI:15377"/>
        <dbReference type="ChEBI" id="CHEBI:16301"/>
        <dbReference type="ChEBI" id="CHEBI:17632"/>
        <dbReference type="ChEBI" id="CHEBI:24646"/>
        <dbReference type="ChEBI" id="CHEBI:132124"/>
        <dbReference type="EC" id="1.7.5.1"/>
    </reaction>
</comment>
<dbReference type="InterPro" id="IPR006963">
    <property type="entry name" value="Mopterin_OxRdtase_4Fe-4S_dom"/>
</dbReference>
<evidence type="ECO:0000256" key="16">
    <source>
        <dbReference type="ARBA" id="ARBA00023136"/>
    </source>
</evidence>
<dbReference type="InterPro" id="IPR006657">
    <property type="entry name" value="MoPterin_dinucl-bd_dom"/>
</dbReference>
<dbReference type="AlphaFoldDB" id="A0A3S7GWM9"/>
<organism evidence="19">
    <name type="scientific">Staphylococcus hominis</name>
    <dbReference type="NCBI Taxonomy" id="1290"/>
    <lineage>
        <taxon>Bacteria</taxon>
        <taxon>Bacillati</taxon>
        <taxon>Bacillota</taxon>
        <taxon>Bacilli</taxon>
        <taxon>Bacillales</taxon>
        <taxon>Staphylococcaceae</taxon>
        <taxon>Staphylococcus</taxon>
    </lineage>
</organism>
<dbReference type="Pfam" id="PF00384">
    <property type="entry name" value="Molybdopterin"/>
    <property type="match status" value="1"/>
</dbReference>
<dbReference type="Gene3D" id="4.10.1200.10">
    <property type="entry name" value="nitrate reductase tail"/>
    <property type="match status" value="1"/>
</dbReference>
<dbReference type="GO" id="GO:0009325">
    <property type="term" value="C:nitrate reductase complex"/>
    <property type="evidence" value="ECO:0007669"/>
    <property type="project" value="InterPro"/>
</dbReference>
<evidence type="ECO:0000256" key="14">
    <source>
        <dbReference type="ARBA" id="ARBA00023014"/>
    </source>
</evidence>
<dbReference type="InterPro" id="IPR044906">
    <property type="entry name" value="Nitr_red_alph_N_sf"/>
</dbReference>
<keyword evidence="14" id="KW-0411">Iron-sulfur</keyword>
<dbReference type="InterPro" id="IPR037943">
    <property type="entry name" value="MopB_CT_Nitrate-R-NarG-like"/>
</dbReference>
<dbReference type="Pfam" id="PF01568">
    <property type="entry name" value="Molydop_binding"/>
    <property type="match status" value="1"/>
</dbReference>
<evidence type="ECO:0000256" key="9">
    <source>
        <dbReference type="ARBA" id="ARBA00022505"/>
    </source>
</evidence>
<evidence type="ECO:0000256" key="7">
    <source>
        <dbReference type="ARBA" id="ARBA00022475"/>
    </source>
</evidence>
<dbReference type="Pfam" id="PF14710">
    <property type="entry name" value="Nitr_red_alph_N"/>
    <property type="match status" value="1"/>
</dbReference>
<comment type="subcellular location">
    <subcellularLocation>
        <location evidence="3">Cell membrane</location>
        <topology evidence="3">Peripheral membrane protein</topology>
    </subcellularLocation>
</comment>